<sequence length="203" mass="21354">MTLFWQRGYEACSMRDVADVTGLGPASLYAAFGSKAELYTEAVNRYEAVESTATASALAGCPTARGAVEELLMGNVRAYTRADHPRGCMVVLGVSTVPDSEKGVRDFLDRCRTASRDAIAARLRQAVDEGELTADAPVETVADLVYTVLEGLALAARSGASPEQLTSTVDCFISAWDALVSAPAGPLPPEARSRGYGLNAQGC</sequence>
<dbReference type="SUPFAM" id="SSF48498">
    <property type="entry name" value="Tetracyclin repressor-like, C-terminal domain"/>
    <property type="match status" value="1"/>
</dbReference>
<keyword evidence="7" id="KW-1185">Reference proteome</keyword>
<evidence type="ECO:0000259" key="5">
    <source>
        <dbReference type="PROSITE" id="PS50977"/>
    </source>
</evidence>
<dbReference type="InterPro" id="IPR009057">
    <property type="entry name" value="Homeodomain-like_sf"/>
</dbReference>
<dbReference type="PROSITE" id="PS01081">
    <property type="entry name" value="HTH_TETR_1"/>
    <property type="match status" value="1"/>
</dbReference>
<dbReference type="PROSITE" id="PS50977">
    <property type="entry name" value="HTH_TETR_2"/>
    <property type="match status" value="1"/>
</dbReference>
<keyword evidence="2 4" id="KW-0238">DNA-binding</keyword>
<dbReference type="Pfam" id="PF00440">
    <property type="entry name" value="TetR_N"/>
    <property type="match status" value="1"/>
</dbReference>
<dbReference type="Gene3D" id="1.10.10.60">
    <property type="entry name" value="Homeodomain-like"/>
    <property type="match status" value="1"/>
</dbReference>
<evidence type="ECO:0000256" key="3">
    <source>
        <dbReference type="ARBA" id="ARBA00023163"/>
    </source>
</evidence>
<comment type="caution">
    <text evidence="6">The sequence shown here is derived from an EMBL/GenBank/DDBJ whole genome shotgun (WGS) entry which is preliminary data.</text>
</comment>
<dbReference type="InterPro" id="IPR023772">
    <property type="entry name" value="DNA-bd_HTH_TetR-type_CS"/>
</dbReference>
<evidence type="ECO:0000313" key="7">
    <source>
        <dbReference type="Proteomes" id="UP000322499"/>
    </source>
</evidence>
<dbReference type="EMBL" id="VNHW01000003">
    <property type="protein sequence ID" value="TYP89052.1"/>
    <property type="molecule type" value="Genomic_DNA"/>
</dbReference>
<dbReference type="Gene3D" id="1.10.357.10">
    <property type="entry name" value="Tetracycline Repressor, domain 2"/>
    <property type="match status" value="1"/>
</dbReference>
<proteinExistence type="predicted"/>
<dbReference type="InterPro" id="IPR011075">
    <property type="entry name" value="TetR_C"/>
</dbReference>
<dbReference type="AlphaFoldDB" id="A0A5S5D2N4"/>
<feature type="DNA-binding region" description="H-T-H motif" evidence="4">
    <location>
        <begin position="13"/>
        <end position="32"/>
    </location>
</feature>
<keyword evidence="1" id="KW-0805">Transcription regulation</keyword>
<dbReference type="PANTHER" id="PTHR47506:SF1">
    <property type="entry name" value="HTH-TYPE TRANSCRIPTIONAL REGULATOR YJDC"/>
    <property type="match status" value="1"/>
</dbReference>
<keyword evidence="3" id="KW-0804">Transcription</keyword>
<dbReference type="InterPro" id="IPR001647">
    <property type="entry name" value="HTH_TetR"/>
</dbReference>
<protein>
    <submittedName>
        <fullName evidence="6">TetR family transcriptional regulator</fullName>
    </submittedName>
</protein>
<evidence type="ECO:0000256" key="1">
    <source>
        <dbReference type="ARBA" id="ARBA00023015"/>
    </source>
</evidence>
<dbReference type="GO" id="GO:0003677">
    <property type="term" value="F:DNA binding"/>
    <property type="evidence" value="ECO:0007669"/>
    <property type="project" value="UniProtKB-UniRule"/>
</dbReference>
<name>A0A5S5D2N4_9ACTN</name>
<evidence type="ECO:0000256" key="4">
    <source>
        <dbReference type="PROSITE-ProRule" id="PRU00335"/>
    </source>
</evidence>
<organism evidence="6 7">
    <name type="scientific">Blastococcus xanthinilyticus</name>
    <dbReference type="NCBI Taxonomy" id="1564164"/>
    <lineage>
        <taxon>Bacteria</taxon>
        <taxon>Bacillati</taxon>
        <taxon>Actinomycetota</taxon>
        <taxon>Actinomycetes</taxon>
        <taxon>Geodermatophilales</taxon>
        <taxon>Geodermatophilaceae</taxon>
        <taxon>Blastococcus</taxon>
    </lineage>
</organism>
<dbReference type="PANTHER" id="PTHR47506">
    <property type="entry name" value="TRANSCRIPTIONAL REGULATORY PROTEIN"/>
    <property type="match status" value="1"/>
</dbReference>
<evidence type="ECO:0000256" key="2">
    <source>
        <dbReference type="ARBA" id="ARBA00023125"/>
    </source>
</evidence>
<dbReference type="SUPFAM" id="SSF46689">
    <property type="entry name" value="Homeodomain-like"/>
    <property type="match status" value="1"/>
</dbReference>
<evidence type="ECO:0000313" key="6">
    <source>
        <dbReference type="EMBL" id="TYP89052.1"/>
    </source>
</evidence>
<gene>
    <name evidence="6" type="ORF">BD833_103208</name>
</gene>
<feature type="domain" description="HTH tetR-type" evidence="5">
    <location>
        <begin position="1"/>
        <end position="50"/>
    </location>
</feature>
<dbReference type="Proteomes" id="UP000322499">
    <property type="component" value="Unassembled WGS sequence"/>
</dbReference>
<dbReference type="Pfam" id="PF16925">
    <property type="entry name" value="TetR_C_13"/>
    <property type="match status" value="1"/>
</dbReference>
<reference evidence="6 7" key="1">
    <citation type="submission" date="2019-07" db="EMBL/GenBank/DDBJ databases">
        <title>Genomic Encyclopedia of Archaeal and Bacterial Type Strains, Phase II (KMG-II): from individual species to whole genera.</title>
        <authorList>
            <person name="Goeker M."/>
        </authorList>
    </citation>
    <scope>NUCLEOTIDE SEQUENCE [LARGE SCALE GENOMIC DNA]</scope>
    <source>
        <strain evidence="6 7">DSM 46842</strain>
    </source>
</reference>
<dbReference type="InterPro" id="IPR036271">
    <property type="entry name" value="Tet_transcr_reg_TetR-rel_C_sf"/>
</dbReference>
<accession>A0A5S5D2N4</accession>